<sequence length="268" mass="30444">MTTAHLELPKLMEQFHEQGYLIIPGILSQDEVNRLNAAIDDIVLTEPEALSHNIYNSVERHAEIAELIDQPAILPLIVNLLGYNIQLHISHLTIRQPNPNELETATSSFIDWHQDGPHPKFPVINDLTATYYIKVCYILSDMSEPNRGNTKVIPGSHKLPYNPNNKDVRQQLDGEVQVCGKPGDVFVFAQNLWHAGSPNRSAFTRRQLFLGYSPLWVRPIDYHSASEELLQGAGPLRRQLLGQISDNKFKYYVPEESMVPLKSLLIHR</sequence>
<gene>
    <name evidence="1" type="ORF">MU1_45380</name>
</gene>
<accession>A0ABQ6GMD9</accession>
<name>A0ABQ6GMD9_9BACL</name>
<dbReference type="PANTHER" id="PTHR20883">
    <property type="entry name" value="PHYTANOYL-COA DIOXYGENASE DOMAIN CONTAINING 1"/>
    <property type="match status" value="1"/>
</dbReference>
<keyword evidence="2" id="KW-1185">Reference proteome</keyword>
<dbReference type="RefSeq" id="WP_284240962.1">
    <property type="nucleotide sequence ID" value="NZ_BSSQ01000018.1"/>
</dbReference>
<dbReference type="Gene3D" id="2.60.120.620">
    <property type="entry name" value="q2cbj1_9rhob like domain"/>
    <property type="match status" value="1"/>
</dbReference>
<dbReference type="SUPFAM" id="SSF51197">
    <property type="entry name" value="Clavaminate synthase-like"/>
    <property type="match status" value="1"/>
</dbReference>
<evidence type="ECO:0008006" key="3">
    <source>
        <dbReference type="Google" id="ProtNLM"/>
    </source>
</evidence>
<evidence type="ECO:0000313" key="1">
    <source>
        <dbReference type="EMBL" id="GLX70192.1"/>
    </source>
</evidence>
<dbReference type="Pfam" id="PF05721">
    <property type="entry name" value="PhyH"/>
    <property type="match status" value="1"/>
</dbReference>
<proteinExistence type="predicted"/>
<dbReference type="InterPro" id="IPR008775">
    <property type="entry name" value="Phytyl_CoA_dOase-like"/>
</dbReference>
<organism evidence="1 2">
    <name type="scientific">Paenibacillus glycanilyticus</name>
    <dbReference type="NCBI Taxonomy" id="126569"/>
    <lineage>
        <taxon>Bacteria</taxon>
        <taxon>Bacillati</taxon>
        <taxon>Bacillota</taxon>
        <taxon>Bacilli</taxon>
        <taxon>Bacillales</taxon>
        <taxon>Paenibacillaceae</taxon>
        <taxon>Paenibacillus</taxon>
    </lineage>
</organism>
<protein>
    <recommendedName>
        <fullName evidence="3">Phytanoyl-CoA dioxygenase</fullName>
    </recommendedName>
</protein>
<comment type="caution">
    <text evidence="1">The sequence shown here is derived from an EMBL/GenBank/DDBJ whole genome shotgun (WGS) entry which is preliminary data.</text>
</comment>
<dbReference type="PANTHER" id="PTHR20883:SF48">
    <property type="entry name" value="ECTOINE DIOXYGENASE"/>
    <property type="match status" value="1"/>
</dbReference>
<evidence type="ECO:0000313" key="2">
    <source>
        <dbReference type="Proteomes" id="UP001157114"/>
    </source>
</evidence>
<dbReference type="Proteomes" id="UP001157114">
    <property type="component" value="Unassembled WGS sequence"/>
</dbReference>
<reference evidence="1 2" key="1">
    <citation type="submission" date="2023-03" db="EMBL/GenBank/DDBJ databases">
        <title>Draft genome sequence of the bacteria which degrade cell wall of Tricholomamatutake.</title>
        <authorList>
            <person name="Konishi Y."/>
            <person name="Fukuta Y."/>
            <person name="Shirasaka N."/>
        </authorList>
    </citation>
    <scope>NUCLEOTIDE SEQUENCE [LARGE SCALE GENOMIC DNA]</scope>
    <source>
        <strain evidence="2">mu1</strain>
    </source>
</reference>
<dbReference type="EMBL" id="BSSQ01000018">
    <property type="protein sequence ID" value="GLX70192.1"/>
    <property type="molecule type" value="Genomic_DNA"/>
</dbReference>